<evidence type="ECO:0000313" key="2">
    <source>
        <dbReference type="EMBL" id="AAV83162.1"/>
    </source>
</evidence>
<dbReference type="GeneID" id="41337526"/>
<proteinExistence type="predicted"/>
<reference evidence="2 3" key="1">
    <citation type="journal article" date="2004" name="Proc. Natl. Acad. Sci. U.S.A.">
        <title>Genome sequence of the deep-sea gamma-proteobacterium Idiomarina loihiensis reveals amino acid fermentation as a source of carbon and energy.</title>
        <authorList>
            <person name="Hou S."/>
            <person name="Saw J.H."/>
            <person name="Lee K.S."/>
            <person name="Freitas T.A."/>
            <person name="Belisle C."/>
            <person name="Kawarabayasi Y."/>
            <person name="Donachie S.P."/>
            <person name="Pikina A."/>
            <person name="Galperin M.Y."/>
            <person name="Koonin E.V."/>
            <person name="Makarova K.S."/>
            <person name="Omelchenko M.V."/>
            <person name="Sorokin A."/>
            <person name="Wolf Y.I."/>
            <person name="Li Q.X."/>
            <person name="Keum Y.S."/>
            <person name="Campbell S."/>
            <person name="Denery J."/>
            <person name="Aizawa S."/>
            <person name="Shibata S."/>
            <person name="Malahoff A."/>
            <person name="Alam M."/>
        </authorList>
    </citation>
    <scope>NUCLEOTIDE SEQUENCE [LARGE SCALE GENOMIC DNA]</scope>
    <source>
        <strain evidence="3">ATCC BAA-735 / DSM 15497 / L2-TR</strain>
    </source>
</reference>
<dbReference type="AlphaFoldDB" id="Q5QVY5"/>
<sequence>MKISITNHYSALTKPVPSKQPITVLQSHVAEPLDTQPENTQGVFLSELDKLYFNFNKWLEEPIQSEFSAEKIEKLKDLYSKMSEEDFIRLGRLGITSNDDFLSMVETLDKEQLSQLTDIFYGLSASANMLFTHVNEFNPSRTYEEKVEQFIEVLSDTQRIARDQLIEKAAEYDEKISIHKAERENNDTYESLGGYFDVKSSANDLQNFVSTVIDTKSPADFVNKLDQYSREQQSSLLNVLGMSRIEGEQLLDGLLDKSDEARTSILSFIGKVALKTNPFFEMSAFGDSEHVVSISKGFGDNLFETTKKMLENMGELLTTYNFSDEQLVEMGDQLNDLNRKEQIGYLEAAVIGLDNLLGIQTSSTNELIEMKAEPQAMNKLQSVLSSKDALQAVYEAREGEDRRSGRSYVPKTKWEYLEDLEKVVSSYIPPAESDENVRDPWEYASGAKA</sequence>
<organism evidence="2 3">
    <name type="scientific">Idiomarina loihiensis (strain ATCC BAA-735 / DSM 15497 / L2-TR)</name>
    <dbReference type="NCBI Taxonomy" id="283942"/>
    <lineage>
        <taxon>Bacteria</taxon>
        <taxon>Pseudomonadati</taxon>
        <taxon>Pseudomonadota</taxon>
        <taxon>Gammaproteobacteria</taxon>
        <taxon>Alteromonadales</taxon>
        <taxon>Idiomarinaceae</taxon>
        <taxon>Idiomarina</taxon>
    </lineage>
</organism>
<feature type="region of interest" description="Disordered" evidence="1">
    <location>
        <begin position="428"/>
        <end position="449"/>
    </location>
</feature>
<dbReference type="HOGENOM" id="CLU_609391_0_0_6"/>
<accession>Q5QVY5</accession>
<keyword evidence="3" id="KW-1185">Reference proteome</keyword>
<dbReference type="KEGG" id="ilo:IL2330"/>
<evidence type="ECO:0000313" key="3">
    <source>
        <dbReference type="Proteomes" id="UP000001171"/>
    </source>
</evidence>
<name>Q5QVY5_IDILO</name>
<dbReference type="EMBL" id="AE017340">
    <property type="protein sequence ID" value="AAV83162.1"/>
    <property type="molecule type" value="Genomic_DNA"/>
</dbReference>
<dbReference type="RefSeq" id="WP_011235556.1">
    <property type="nucleotide sequence ID" value="NC_006512.1"/>
</dbReference>
<evidence type="ECO:0000256" key="1">
    <source>
        <dbReference type="SAM" id="MobiDB-lite"/>
    </source>
</evidence>
<dbReference type="OrthoDB" id="9990304at2"/>
<dbReference type="Proteomes" id="UP000001171">
    <property type="component" value="Chromosome"/>
</dbReference>
<gene>
    <name evidence="2" type="ordered locus">IL2330</name>
</gene>
<protein>
    <submittedName>
        <fullName evidence="2">Uncharacterized protein</fullName>
    </submittedName>
</protein>